<dbReference type="InterPro" id="IPR051803">
    <property type="entry name" value="TA_system_RelE-like_toxin"/>
</dbReference>
<dbReference type="Proteomes" id="UP000661112">
    <property type="component" value="Unassembled WGS sequence"/>
</dbReference>
<protein>
    <recommendedName>
        <fullName evidence="3">Toxin</fullName>
    </recommendedName>
</protein>
<proteinExistence type="inferred from homology"/>
<evidence type="ECO:0000256" key="1">
    <source>
        <dbReference type="ARBA" id="ARBA00006226"/>
    </source>
</evidence>
<dbReference type="Gene3D" id="3.30.2310.20">
    <property type="entry name" value="RelE-like"/>
    <property type="match status" value="1"/>
</dbReference>
<accession>A0ABR8D780</accession>
<name>A0ABR8D780_9NOST</name>
<dbReference type="InterPro" id="IPR007712">
    <property type="entry name" value="RelE/ParE_toxin"/>
</dbReference>
<dbReference type="InterPro" id="IPR035093">
    <property type="entry name" value="RelE/ParE_toxin_dom_sf"/>
</dbReference>
<dbReference type="PANTHER" id="PTHR33755:SF6">
    <property type="entry name" value="PLASMID STABILIZATION SYSTEM PROTEIN"/>
    <property type="match status" value="1"/>
</dbReference>
<dbReference type="InterPro" id="IPR028344">
    <property type="entry name" value="ParE1/4"/>
</dbReference>
<sequence length="98" mass="11123">MKQLRVSVEAKGDLADIWWYIAQDNESAADAIITKIIEKFDELLVTPDIGRARTELAPSLRSIAVGKYLIFYRSITEGIEIVRVIHGARDIQSFFEEP</sequence>
<dbReference type="EMBL" id="JACJSG010000030">
    <property type="protein sequence ID" value="MBD2503035.1"/>
    <property type="molecule type" value="Genomic_DNA"/>
</dbReference>
<dbReference type="PIRSF" id="PIRSF029218">
    <property type="entry name" value="ParE"/>
    <property type="match status" value="1"/>
</dbReference>
<dbReference type="Pfam" id="PF05016">
    <property type="entry name" value="ParE_toxin"/>
    <property type="match status" value="1"/>
</dbReference>
<comment type="caution">
    <text evidence="4">The sequence shown here is derived from an EMBL/GenBank/DDBJ whole genome shotgun (WGS) entry which is preliminary data.</text>
</comment>
<comment type="similarity">
    <text evidence="1 3">Belongs to the RelE toxin family.</text>
</comment>
<gene>
    <name evidence="4" type="ORF">H6G83_20910</name>
</gene>
<organism evidence="4 5">
    <name type="scientific">Anabaena azotica FACHB-119</name>
    <dbReference type="NCBI Taxonomy" id="947527"/>
    <lineage>
        <taxon>Bacteria</taxon>
        <taxon>Bacillati</taxon>
        <taxon>Cyanobacteriota</taxon>
        <taxon>Cyanophyceae</taxon>
        <taxon>Nostocales</taxon>
        <taxon>Nostocaceae</taxon>
        <taxon>Anabaena</taxon>
        <taxon>Anabaena azotica</taxon>
    </lineage>
</organism>
<evidence type="ECO:0000313" key="4">
    <source>
        <dbReference type="EMBL" id="MBD2503035.1"/>
    </source>
</evidence>
<evidence type="ECO:0000313" key="5">
    <source>
        <dbReference type="Proteomes" id="UP000661112"/>
    </source>
</evidence>
<keyword evidence="5" id="KW-1185">Reference proteome</keyword>
<dbReference type="PANTHER" id="PTHR33755">
    <property type="entry name" value="TOXIN PARE1-RELATED"/>
    <property type="match status" value="1"/>
</dbReference>
<dbReference type="RefSeq" id="WP_190475858.1">
    <property type="nucleotide sequence ID" value="NZ_JACJSG010000030.1"/>
</dbReference>
<evidence type="ECO:0000256" key="2">
    <source>
        <dbReference type="ARBA" id="ARBA00022649"/>
    </source>
</evidence>
<evidence type="ECO:0000256" key="3">
    <source>
        <dbReference type="PIRNR" id="PIRNR029218"/>
    </source>
</evidence>
<keyword evidence="2" id="KW-1277">Toxin-antitoxin system</keyword>
<reference evidence="4 5" key="1">
    <citation type="journal article" date="2020" name="ISME J.">
        <title>Comparative genomics reveals insights into cyanobacterial evolution and habitat adaptation.</title>
        <authorList>
            <person name="Chen M.Y."/>
            <person name="Teng W.K."/>
            <person name="Zhao L."/>
            <person name="Hu C.X."/>
            <person name="Zhou Y.K."/>
            <person name="Han B.P."/>
            <person name="Song L.R."/>
            <person name="Shu W.S."/>
        </authorList>
    </citation>
    <scope>NUCLEOTIDE SEQUENCE [LARGE SCALE GENOMIC DNA]</scope>
    <source>
        <strain evidence="4 5">FACHB-119</strain>
    </source>
</reference>